<reference evidence="3 4" key="1">
    <citation type="submission" date="2016-10" db="EMBL/GenBank/DDBJ databases">
        <title>Description of Gloeomargarita lithophora gen. nov., sp. nov., a thylakoid-bearing basal-branching cyanobacterium with intracellular carbonates, and proposal for Gloeomargaritales ord. nov.</title>
        <authorList>
            <person name="Moreira D."/>
            <person name="Tavera R."/>
            <person name="Benzerara K."/>
            <person name="Skouri-Panet F."/>
            <person name="Couradeau E."/>
            <person name="Gerard E."/>
            <person name="Loussert C."/>
            <person name="Novelo E."/>
            <person name="Zivanovic Y."/>
            <person name="Lopez-Garcia P."/>
        </authorList>
    </citation>
    <scope>NUCLEOTIDE SEQUENCE [LARGE SCALE GENOMIC DNA]</scope>
    <source>
        <strain evidence="3 4">D10</strain>
    </source>
</reference>
<protein>
    <submittedName>
        <fullName evidence="3">PemK-like protein</fullName>
    </submittedName>
</protein>
<evidence type="ECO:0000256" key="1">
    <source>
        <dbReference type="ARBA" id="ARBA00007521"/>
    </source>
</evidence>
<dbReference type="KEGG" id="glt:GlitD10_0186"/>
<dbReference type="SUPFAM" id="SSF50118">
    <property type="entry name" value="Cell growth inhibitor/plasmid maintenance toxic component"/>
    <property type="match status" value="1"/>
</dbReference>
<dbReference type="GO" id="GO:0003677">
    <property type="term" value="F:DNA binding"/>
    <property type="evidence" value="ECO:0007669"/>
    <property type="project" value="InterPro"/>
</dbReference>
<evidence type="ECO:0000256" key="2">
    <source>
        <dbReference type="ARBA" id="ARBA00022649"/>
    </source>
</evidence>
<dbReference type="Proteomes" id="UP000180235">
    <property type="component" value="Chromosome"/>
</dbReference>
<dbReference type="GO" id="GO:0004521">
    <property type="term" value="F:RNA endonuclease activity"/>
    <property type="evidence" value="ECO:0007669"/>
    <property type="project" value="TreeGrafter"/>
</dbReference>
<dbReference type="PANTHER" id="PTHR33988:SF2">
    <property type="entry name" value="ENDORIBONUCLEASE MAZF"/>
    <property type="match status" value="1"/>
</dbReference>
<dbReference type="PANTHER" id="PTHR33988">
    <property type="entry name" value="ENDORIBONUCLEASE MAZF-RELATED"/>
    <property type="match status" value="1"/>
</dbReference>
<evidence type="ECO:0000313" key="3">
    <source>
        <dbReference type="EMBL" id="APB32487.1"/>
    </source>
</evidence>
<dbReference type="GO" id="GO:0016075">
    <property type="term" value="P:rRNA catabolic process"/>
    <property type="evidence" value="ECO:0007669"/>
    <property type="project" value="TreeGrafter"/>
</dbReference>
<keyword evidence="4" id="KW-1185">Reference proteome</keyword>
<comment type="similarity">
    <text evidence="1">Belongs to the PemK/MazF family.</text>
</comment>
<gene>
    <name evidence="3" type="ORF">GlitD10_0186</name>
</gene>
<dbReference type="Gene3D" id="2.30.30.110">
    <property type="match status" value="1"/>
</dbReference>
<dbReference type="InterPro" id="IPR011067">
    <property type="entry name" value="Plasmid_toxin/cell-grow_inhib"/>
</dbReference>
<accession>A0A1J0A994</accession>
<dbReference type="RefSeq" id="WP_071453216.1">
    <property type="nucleotide sequence ID" value="NZ_CP017675.1"/>
</dbReference>
<proteinExistence type="inferred from homology"/>
<sequence length="104" mass="11358">MNDPHFPRQGFVYLSKALKPGGDTKKRPVLVVSSDIRNQHSRTILVVPFSSDIDASSGHPGRVVVNTGDGGLERPSVALCDLITTVEKHYLDTQTYGVVQPQPF</sequence>
<organism evidence="3 4">
    <name type="scientific">Gloeomargarita lithophora Alchichica-D10</name>
    <dbReference type="NCBI Taxonomy" id="1188229"/>
    <lineage>
        <taxon>Bacteria</taxon>
        <taxon>Bacillati</taxon>
        <taxon>Cyanobacteriota</taxon>
        <taxon>Cyanophyceae</taxon>
        <taxon>Gloeomargaritales</taxon>
        <taxon>Gloeomargaritaceae</taxon>
        <taxon>Gloeomargarita</taxon>
    </lineage>
</organism>
<dbReference type="InterPro" id="IPR003477">
    <property type="entry name" value="PemK-like"/>
</dbReference>
<dbReference type="Pfam" id="PF02452">
    <property type="entry name" value="PemK_toxin"/>
    <property type="match status" value="1"/>
</dbReference>
<dbReference type="AlphaFoldDB" id="A0A1J0A994"/>
<evidence type="ECO:0000313" key="4">
    <source>
        <dbReference type="Proteomes" id="UP000180235"/>
    </source>
</evidence>
<dbReference type="GO" id="GO:0006402">
    <property type="term" value="P:mRNA catabolic process"/>
    <property type="evidence" value="ECO:0007669"/>
    <property type="project" value="TreeGrafter"/>
</dbReference>
<keyword evidence="2" id="KW-1277">Toxin-antitoxin system</keyword>
<dbReference type="EMBL" id="CP017675">
    <property type="protein sequence ID" value="APB32487.1"/>
    <property type="molecule type" value="Genomic_DNA"/>
</dbReference>
<dbReference type="STRING" id="1188229.GlitD10_0186"/>
<dbReference type="OrthoDB" id="9808744at2"/>
<name>A0A1J0A994_9CYAN</name>